<dbReference type="Proteomes" id="UP000654075">
    <property type="component" value="Unassembled WGS sequence"/>
</dbReference>
<sequence length="114" mass="12475">MGSPGCAVMKLVLLWFVVLVLFLLLLCYDEVGNPSPSWFVYLLVFDCCCGLWLFSSLVCLFIGVGFCCLLFIVACFCSFLVFDCLLLLVSWFVIVVCGVGVVSDVVCDEVGSPC</sequence>
<accession>A0A813F7K7</accession>
<reference evidence="2" key="1">
    <citation type="submission" date="2021-02" db="EMBL/GenBank/DDBJ databases">
        <authorList>
            <person name="Dougan E. K."/>
            <person name="Rhodes N."/>
            <person name="Thang M."/>
            <person name="Chan C."/>
        </authorList>
    </citation>
    <scope>NUCLEOTIDE SEQUENCE</scope>
</reference>
<dbReference type="AlphaFoldDB" id="A0A813F7K7"/>
<keyword evidence="3" id="KW-1185">Reference proteome</keyword>
<protein>
    <submittedName>
        <fullName evidence="2">Uncharacterized protein</fullName>
    </submittedName>
</protein>
<feature type="transmembrane region" description="Helical" evidence="1">
    <location>
        <begin position="88"/>
        <end position="107"/>
    </location>
</feature>
<proteinExistence type="predicted"/>
<organism evidence="2 3">
    <name type="scientific">Polarella glacialis</name>
    <name type="common">Dinoflagellate</name>
    <dbReference type="NCBI Taxonomy" id="89957"/>
    <lineage>
        <taxon>Eukaryota</taxon>
        <taxon>Sar</taxon>
        <taxon>Alveolata</taxon>
        <taxon>Dinophyceae</taxon>
        <taxon>Suessiales</taxon>
        <taxon>Suessiaceae</taxon>
        <taxon>Polarella</taxon>
    </lineage>
</organism>
<dbReference type="EMBL" id="CAJNNV010021927">
    <property type="protein sequence ID" value="CAE8607656.1"/>
    <property type="molecule type" value="Genomic_DNA"/>
</dbReference>
<gene>
    <name evidence="2" type="ORF">PGLA1383_LOCUS25572</name>
</gene>
<keyword evidence="1" id="KW-0472">Membrane</keyword>
<comment type="caution">
    <text evidence="2">The sequence shown here is derived from an EMBL/GenBank/DDBJ whole genome shotgun (WGS) entry which is preliminary data.</text>
</comment>
<evidence type="ECO:0000313" key="3">
    <source>
        <dbReference type="Proteomes" id="UP000654075"/>
    </source>
</evidence>
<feature type="transmembrane region" description="Helical" evidence="1">
    <location>
        <begin position="61"/>
        <end position="82"/>
    </location>
</feature>
<evidence type="ECO:0000256" key="1">
    <source>
        <dbReference type="SAM" id="Phobius"/>
    </source>
</evidence>
<keyword evidence="1" id="KW-1133">Transmembrane helix</keyword>
<keyword evidence="1" id="KW-0812">Transmembrane</keyword>
<name>A0A813F7K7_POLGL</name>
<evidence type="ECO:0000313" key="2">
    <source>
        <dbReference type="EMBL" id="CAE8607656.1"/>
    </source>
</evidence>